<dbReference type="CDD" id="cd14798">
    <property type="entry name" value="RX-CC_like"/>
    <property type="match status" value="1"/>
</dbReference>
<comment type="caution">
    <text evidence="8">The sequence shown here is derived from an EMBL/GenBank/DDBJ whole genome shotgun (WGS) entry which is preliminary data.</text>
</comment>
<dbReference type="InterPro" id="IPR038005">
    <property type="entry name" value="RX-like_CC"/>
</dbReference>
<evidence type="ECO:0000256" key="6">
    <source>
        <dbReference type="ARBA" id="ARBA00022840"/>
    </source>
</evidence>
<gene>
    <name evidence="8" type="ORF">ACH5RR_031850</name>
</gene>
<keyword evidence="3" id="KW-0677">Repeat</keyword>
<sequence>MPAAWRFDDIDSVLGKLRKHYYKHMGCDRDSDDRFFNSVNKIKTDWELLKMLRALLDMGLKKFFLENAKDLISMITNTAEKFWFFFTAEMHKKKDYSAEELVELALEGQRISEELIVTGIREVAHQWFCCEEDVLVLKIRADDNYFWTYFFGYVMSSLRSIGWCGFRNDDDPDIRLVVLVSTFNKEVKLLCDYIIVFNAVLDVDDFVNVVASVILRAAIRSCNYWFLQNTDPNQLQPKCLIAKLLDDLQNEIDPTKNPNFMSLHLKSLIALNRMAIIFRHNPTRYGIDFIRCFCGFVLTNEDLKNELNSLLILFINNQLEEEEEEQEGDSFDVRSFFAEISVLLVEVRRQGATPYPRITELLVKICLAKAELFLKEQLLYHHNITTTLSDGEGLKGILQNMRRFSKDLPKEKIEYGEQSLVLIGEVAMDVASLPQPFEAGKMAIPEFAKVKNSRRRFLLKIVMFKAESFLAELLLLKTSSDGNAATVVAYEKVLIDFLLQQLKLLNLILINQIMEDREGLEKFFAPIVTFARRVTCFSYSFLNHEIPNDMIRQMTLSFLELLDDANHIRLKLKEIGPQLLLPNFPRTYKLGFVEFLLRNLGELLKYDPGSIAPVKLQIEEIRLHIKSLSSFLMKVSESDIEHPKLKDLGNQVIDVAYKVEFVVDSIETGAQWQYFFWFYDLLVELRLLDKQAFQIQTTVSDDKAHNISQ</sequence>
<evidence type="ECO:0000256" key="5">
    <source>
        <dbReference type="ARBA" id="ARBA00022821"/>
    </source>
</evidence>
<feature type="domain" description="Disease resistance N-terminal" evidence="7">
    <location>
        <begin position="592"/>
        <end position="671"/>
    </location>
</feature>
<proteinExistence type="inferred from homology"/>
<evidence type="ECO:0000256" key="4">
    <source>
        <dbReference type="ARBA" id="ARBA00022741"/>
    </source>
</evidence>
<keyword evidence="5" id="KW-0611">Plant defense</keyword>
<evidence type="ECO:0000256" key="3">
    <source>
        <dbReference type="ARBA" id="ARBA00022737"/>
    </source>
</evidence>
<keyword evidence="2" id="KW-0433">Leucine-rich repeat</keyword>
<organism evidence="8 9">
    <name type="scientific">Cinchona calisaya</name>
    <dbReference type="NCBI Taxonomy" id="153742"/>
    <lineage>
        <taxon>Eukaryota</taxon>
        <taxon>Viridiplantae</taxon>
        <taxon>Streptophyta</taxon>
        <taxon>Embryophyta</taxon>
        <taxon>Tracheophyta</taxon>
        <taxon>Spermatophyta</taxon>
        <taxon>Magnoliopsida</taxon>
        <taxon>eudicotyledons</taxon>
        <taxon>Gunneridae</taxon>
        <taxon>Pentapetalae</taxon>
        <taxon>asterids</taxon>
        <taxon>lamiids</taxon>
        <taxon>Gentianales</taxon>
        <taxon>Rubiaceae</taxon>
        <taxon>Cinchonoideae</taxon>
        <taxon>Cinchoneae</taxon>
        <taxon>Cinchona</taxon>
    </lineage>
</organism>
<accession>A0ABD2YHG9</accession>
<dbReference type="GO" id="GO:0005524">
    <property type="term" value="F:ATP binding"/>
    <property type="evidence" value="ECO:0007669"/>
    <property type="project" value="UniProtKB-KW"/>
</dbReference>
<evidence type="ECO:0000256" key="2">
    <source>
        <dbReference type="ARBA" id="ARBA00022614"/>
    </source>
</evidence>
<name>A0ABD2YHG9_9GENT</name>
<dbReference type="Gene3D" id="1.20.5.4130">
    <property type="match status" value="1"/>
</dbReference>
<evidence type="ECO:0000259" key="7">
    <source>
        <dbReference type="Pfam" id="PF18052"/>
    </source>
</evidence>
<keyword evidence="9" id="KW-1185">Reference proteome</keyword>
<dbReference type="AlphaFoldDB" id="A0ABD2YHG9"/>
<dbReference type="GO" id="GO:0006952">
    <property type="term" value="P:defense response"/>
    <property type="evidence" value="ECO:0007669"/>
    <property type="project" value="UniProtKB-KW"/>
</dbReference>
<protein>
    <recommendedName>
        <fullName evidence="7">Disease resistance N-terminal domain-containing protein</fullName>
    </recommendedName>
</protein>
<keyword evidence="4" id="KW-0547">Nucleotide-binding</keyword>
<dbReference type="InterPro" id="IPR041118">
    <property type="entry name" value="Rx_N"/>
</dbReference>
<evidence type="ECO:0000313" key="9">
    <source>
        <dbReference type="Proteomes" id="UP001630127"/>
    </source>
</evidence>
<reference evidence="8 9" key="1">
    <citation type="submission" date="2024-11" db="EMBL/GenBank/DDBJ databases">
        <title>A near-complete genome assembly of Cinchona calisaya.</title>
        <authorList>
            <person name="Lian D.C."/>
            <person name="Zhao X.W."/>
            <person name="Wei L."/>
        </authorList>
    </citation>
    <scope>NUCLEOTIDE SEQUENCE [LARGE SCALE GENOMIC DNA]</scope>
    <source>
        <tissue evidence="8">Nenye</tissue>
    </source>
</reference>
<evidence type="ECO:0000256" key="1">
    <source>
        <dbReference type="ARBA" id="ARBA00008894"/>
    </source>
</evidence>
<keyword evidence="6" id="KW-0067">ATP-binding</keyword>
<comment type="similarity">
    <text evidence="1">Belongs to the disease resistance NB-LRR family.</text>
</comment>
<evidence type="ECO:0000313" key="8">
    <source>
        <dbReference type="EMBL" id="KAL3506468.1"/>
    </source>
</evidence>
<dbReference type="Proteomes" id="UP001630127">
    <property type="component" value="Unassembled WGS sequence"/>
</dbReference>
<feature type="non-terminal residue" evidence="8">
    <location>
        <position position="709"/>
    </location>
</feature>
<dbReference type="EMBL" id="JBJUIK010000013">
    <property type="protein sequence ID" value="KAL3506468.1"/>
    <property type="molecule type" value="Genomic_DNA"/>
</dbReference>
<dbReference type="Pfam" id="PF18052">
    <property type="entry name" value="Rx_N"/>
    <property type="match status" value="1"/>
</dbReference>